<reference evidence="3" key="1">
    <citation type="submission" date="2020-05" db="EMBL/GenBank/DDBJ databases">
        <title>Mycena genomes resolve the evolution of fungal bioluminescence.</title>
        <authorList>
            <person name="Tsai I.J."/>
        </authorList>
    </citation>
    <scope>NUCLEOTIDE SEQUENCE</scope>
    <source>
        <strain evidence="3">160909Yilan</strain>
    </source>
</reference>
<evidence type="ECO:0000313" key="4">
    <source>
        <dbReference type="Proteomes" id="UP000623467"/>
    </source>
</evidence>
<comment type="caution">
    <text evidence="3">The sequence shown here is derived from an EMBL/GenBank/DDBJ whole genome shotgun (WGS) entry which is preliminary data.</text>
</comment>
<keyword evidence="1" id="KW-0175">Coiled coil</keyword>
<feature type="coiled-coil region" evidence="1">
    <location>
        <begin position="209"/>
        <end position="257"/>
    </location>
</feature>
<dbReference type="EMBL" id="JACAZH010000001">
    <property type="protein sequence ID" value="KAF7376369.1"/>
    <property type="molecule type" value="Genomic_DNA"/>
</dbReference>
<accession>A0A8H6ZFF0</accession>
<protein>
    <submittedName>
        <fullName evidence="3">Uncharacterized protein</fullName>
    </submittedName>
</protein>
<organism evidence="3 4">
    <name type="scientific">Mycena sanguinolenta</name>
    <dbReference type="NCBI Taxonomy" id="230812"/>
    <lineage>
        <taxon>Eukaryota</taxon>
        <taxon>Fungi</taxon>
        <taxon>Dikarya</taxon>
        <taxon>Basidiomycota</taxon>
        <taxon>Agaricomycotina</taxon>
        <taxon>Agaricomycetes</taxon>
        <taxon>Agaricomycetidae</taxon>
        <taxon>Agaricales</taxon>
        <taxon>Marasmiineae</taxon>
        <taxon>Mycenaceae</taxon>
        <taxon>Mycena</taxon>
    </lineage>
</organism>
<name>A0A8H6ZFF0_9AGAR</name>
<dbReference type="OrthoDB" id="3053417at2759"/>
<evidence type="ECO:0000256" key="2">
    <source>
        <dbReference type="SAM" id="MobiDB-lite"/>
    </source>
</evidence>
<feature type="compositionally biased region" description="Polar residues" evidence="2">
    <location>
        <begin position="19"/>
        <end position="34"/>
    </location>
</feature>
<gene>
    <name evidence="3" type="ORF">MSAN_00052400</name>
</gene>
<evidence type="ECO:0000313" key="3">
    <source>
        <dbReference type="EMBL" id="KAF7376369.1"/>
    </source>
</evidence>
<feature type="region of interest" description="Disordered" evidence="2">
    <location>
        <begin position="1"/>
        <end position="192"/>
    </location>
</feature>
<dbReference type="AlphaFoldDB" id="A0A8H6ZFF0"/>
<sequence>MLERPEELPMAVSPPRAVPSQTNPQTPSKRPASTNDHELTPPHKRSNICPPTPSPQRTAASQARLAAILRAQGQATSESEASTSTLQSTSTFLHPRHPIQASPTSFQPGEPPPTAEQTERHWPPQTPPSIRAAVVQSASEQVGRTIQFSSSPRNGNQNFLGASENVLLDDPFDCPSGSFTGSGGSEPRGPVALSDAEEMSVPDQYLAYSNQVAQYIKLLERRLQAAEKNSEDKARKIERLEEEVDRLRARNKELDSALTEQT</sequence>
<feature type="compositionally biased region" description="Polar residues" evidence="2">
    <location>
        <begin position="136"/>
        <end position="160"/>
    </location>
</feature>
<feature type="compositionally biased region" description="Low complexity" evidence="2">
    <location>
        <begin position="74"/>
        <end position="91"/>
    </location>
</feature>
<dbReference type="Proteomes" id="UP000623467">
    <property type="component" value="Unassembled WGS sequence"/>
</dbReference>
<keyword evidence="4" id="KW-1185">Reference proteome</keyword>
<evidence type="ECO:0000256" key="1">
    <source>
        <dbReference type="SAM" id="Coils"/>
    </source>
</evidence>
<proteinExistence type="predicted"/>